<gene>
    <name evidence="6" type="ORF">JQ615_05670</name>
</gene>
<comment type="similarity">
    <text evidence="2">Belongs to the bacterial solute-binding protein 2 family.</text>
</comment>
<evidence type="ECO:0000256" key="1">
    <source>
        <dbReference type="ARBA" id="ARBA00004196"/>
    </source>
</evidence>
<keyword evidence="7" id="KW-1185">Reference proteome</keyword>
<feature type="chain" id="PRO_5045366611" evidence="4">
    <location>
        <begin position="23"/>
        <end position="366"/>
    </location>
</feature>
<evidence type="ECO:0000256" key="2">
    <source>
        <dbReference type="ARBA" id="ARBA00007639"/>
    </source>
</evidence>
<evidence type="ECO:0000313" key="7">
    <source>
        <dbReference type="Proteomes" id="UP001315278"/>
    </source>
</evidence>
<organism evidence="6 7">
    <name type="scientific">Bradyrhizobium jicamae</name>
    <dbReference type="NCBI Taxonomy" id="280332"/>
    <lineage>
        <taxon>Bacteria</taxon>
        <taxon>Pseudomonadati</taxon>
        <taxon>Pseudomonadota</taxon>
        <taxon>Alphaproteobacteria</taxon>
        <taxon>Hyphomicrobiales</taxon>
        <taxon>Nitrobacteraceae</taxon>
        <taxon>Bradyrhizobium</taxon>
    </lineage>
</organism>
<comment type="subcellular location">
    <subcellularLocation>
        <location evidence="1">Cell envelope</location>
    </subcellularLocation>
</comment>
<dbReference type="PANTHER" id="PTHR46847:SF1">
    <property type="entry name" value="D-ALLOSE-BINDING PERIPLASMIC PROTEIN-RELATED"/>
    <property type="match status" value="1"/>
</dbReference>
<reference evidence="7" key="1">
    <citation type="journal article" date="2021" name="ISME J.">
        <title>Evolutionary origin and ecological implication of a unique nif island in free-living Bradyrhizobium lineages.</title>
        <authorList>
            <person name="Tao J."/>
        </authorList>
    </citation>
    <scope>NUCLEOTIDE SEQUENCE [LARGE SCALE GENOMIC DNA]</scope>
    <source>
        <strain evidence="7">SZCCT0434</strain>
    </source>
</reference>
<comment type="caution">
    <text evidence="6">The sequence shown here is derived from an EMBL/GenBank/DDBJ whole genome shotgun (WGS) entry which is preliminary data.</text>
</comment>
<protein>
    <submittedName>
        <fullName evidence="6">Substrate-binding domain-containing protein</fullName>
    </submittedName>
</protein>
<dbReference type="InterPro" id="IPR025997">
    <property type="entry name" value="SBP_2_dom"/>
</dbReference>
<evidence type="ECO:0000313" key="6">
    <source>
        <dbReference type="EMBL" id="MBR0794877.1"/>
    </source>
</evidence>
<proteinExistence type="inferred from homology"/>
<dbReference type="InterPro" id="IPR028082">
    <property type="entry name" value="Peripla_BP_I"/>
</dbReference>
<evidence type="ECO:0000256" key="3">
    <source>
        <dbReference type="ARBA" id="ARBA00022729"/>
    </source>
</evidence>
<dbReference type="Gene3D" id="3.40.50.2300">
    <property type="match status" value="2"/>
</dbReference>
<sequence length="366" mass="38359">MTKAILLASVCALAFATTAARADDYIDMATKKATAATGRADKWDGPTTGPKAAPGKSIVFVAGDLKNGGILGASEGVKEAAKAAGWKVTVIDGQGTVSARTAAMNQALTLKPDGIVVGGFDTKEQQVAFDAAAKAGAIVVGWHSGTKPGPEPEAGIYANVTTSPQDVSETAAYQAIADSGGKAGVIIFTDTQYEIAVFKARAMEAAIKKCGGCTVLEFVDSPIGESSQRMPQLTTTLLQKYGAKWTYSLAINDLYFDFMGPSLAAAGMKGDGTPKAISAGDGSESAFQRIRAKQYQAGTVPEPLNEQGWQLVDELNRAFNKQPWSGFISGIHLVTANNIAYDGGPKNVFDPDNGYRDHYKAIWGMK</sequence>
<keyword evidence="3 4" id="KW-0732">Signal</keyword>
<dbReference type="RefSeq" id="WP_212396726.1">
    <property type="nucleotide sequence ID" value="NZ_JAFCJH010000004.1"/>
</dbReference>
<dbReference type="Pfam" id="PF13407">
    <property type="entry name" value="Peripla_BP_4"/>
    <property type="match status" value="1"/>
</dbReference>
<dbReference type="Proteomes" id="UP001315278">
    <property type="component" value="Unassembled WGS sequence"/>
</dbReference>
<feature type="signal peptide" evidence="4">
    <location>
        <begin position="1"/>
        <end position="22"/>
    </location>
</feature>
<name>A0ABS5FDS2_9BRAD</name>
<evidence type="ECO:0000256" key="4">
    <source>
        <dbReference type="SAM" id="SignalP"/>
    </source>
</evidence>
<dbReference type="SUPFAM" id="SSF53822">
    <property type="entry name" value="Periplasmic binding protein-like I"/>
    <property type="match status" value="1"/>
</dbReference>
<feature type="domain" description="Periplasmic binding protein" evidence="5">
    <location>
        <begin position="58"/>
        <end position="319"/>
    </location>
</feature>
<dbReference type="PANTHER" id="PTHR46847">
    <property type="entry name" value="D-ALLOSE-BINDING PERIPLASMIC PROTEIN-RELATED"/>
    <property type="match status" value="1"/>
</dbReference>
<accession>A0ABS5FDS2</accession>
<dbReference type="EMBL" id="JAFCJH010000004">
    <property type="protein sequence ID" value="MBR0794877.1"/>
    <property type="molecule type" value="Genomic_DNA"/>
</dbReference>
<evidence type="ECO:0000259" key="5">
    <source>
        <dbReference type="Pfam" id="PF13407"/>
    </source>
</evidence>